<dbReference type="AlphaFoldDB" id="A0A5N5GC64"/>
<dbReference type="Proteomes" id="UP000327157">
    <property type="component" value="Chromosome 9"/>
</dbReference>
<comment type="caution">
    <text evidence="2">The sequence shown here is derived from an EMBL/GenBank/DDBJ whole genome shotgun (WGS) entry which is preliminary data.</text>
</comment>
<reference evidence="2 3" key="3">
    <citation type="submission" date="2019-11" db="EMBL/GenBank/DDBJ databases">
        <title>A de novo genome assembly of a pear dwarfing rootstock.</title>
        <authorList>
            <person name="Wang F."/>
            <person name="Wang J."/>
            <person name="Li S."/>
            <person name="Zhang Y."/>
            <person name="Fang M."/>
            <person name="Ma L."/>
            <person name="Zhao Y."/>
            <person name="Jiang S."/>
        </authorList>
    </citation>
    <scope>NUCLEOTIDE SEQUENCE [LARGE SCALE GENOMIC DNA]</scope>
    <source>
        <strain evidence="2">S2</strain>
        <tissue evidence="2">Leaf</tissue>
    </source>
</reference>
<evidence type="ECO:0000313" key="3">
    <source>
        <dbReference type="Proteomes" id="UP000327157"/>
    </source>
</evidence>
<reference evidence="3" key="2">
    <citation type="submission" date="2019-10" db="EMBL/GenBank/DDBJ databases">
        <title>A de novo genome assembly of a pear dwarfing rootstock.</title>
        <authorList>
            <person name="Wang F."/>
            <person name="Wang J."/>
            <person name="Li S."/>
            <person name="Zhang Y."/>
            <person name="Fang M."/>
            <person name="Ma L."/>
            <person name="Zhao Y."/>
            <person name="Jiang S."/>
        </authorList>
    </citation>
    <scope>NUCLEOTIDE SEQUENCE [LARGE SCALE GENOMIC DNA]</scope>
</reference>
<sequence>MELRDCLGGLGLFGWVVGVEMEEERVAVEWWVEGTIWMGCRRGNGGRKGGGGVVKDGSGEEEVGGI</sequence>
<protein>
    <submittedName>
        <fullName evidence="2">Pyridoxal biosynthesis protein PDX1.3</fullName>
    </submittedName>
</protein>
<proteinExistence type="predicted"/>
<evidence type="ECO:0000313" key="2">
    <source>
        <dbReference type="EMBL" id="KAB2613036.1"/>
    </source>
</evidence>
<keyword evidence="3" id="KW-1185">Reference proteome</keyword>
<evidence type="ECO:0000256" key="1">
    <source>
        <dbReference type="SAM" id="MobiDB-lite"/>
    </source>
</evidence>
<feature type="region of interest" description="Disordered" evidence="1">
    <location>
        <begin position="47"/>
        <end position="66"/>
    </location>
</feature>
<dbReference type="EMBL" id="SMOL01000458">
    <property type="protein sequence ID" value="KAB2613036.1"/>
    <property type="molecule type" value="Genomic_DNA"/>
</dbReference>
<reference evidence="2 3" key="1">
    <citation type="submission" date="2019-09" db="EMBL/GenBank/DDBJ databases">
        <authorList>
            <person name="Ou C."/>
        </authorList>
    </citation>
    <scope>NUCLEOTIDE SEQUENCE [LARGE SCALE GENOMIC DNA]</scope>
    <source>
        <strain evidence="2">S2</strain>
        <tissue evidence="2">Leaf</tissue>
    </source>
</reference>
<name>A0A5N5GC64_9ROSA</name>
<accession>A0A5N5GC64</accession>
<organism evidence="2 3">
    <name type="scientific">Pyrus ussuriensis x Pyrus communis</name>
    <dbReference type="NCBI Taxonomy" id="2448454"/>
    <lineage>
        <taxon>Eukaryota</taxon>
        <taxon>Viridiplantae</taxon>
        <taxon>Streptophyta</taxon>
        <taxon>Embryophyta</taxon>
        <taxon>Tracheophyta</taxon>
        <taxon>Spermatophyta</taxon>
        <taxon>Magnoliopsida</taxon>
        <taxon>eudicotyledons</taxon>
        <taxon>Gunneridae</taxon>
        <taxon>Pentapetalae</taxon>
        <taxon>rosids</taxon>
        <taxon>fabids</taxon>
        <taxon>Rosales</taxon>
        <taxon>Rosaceae</taxon>
        <taxon>Amygdaloideae</taxon>
        <taxon>Maleae</taxon>
        <taxon>Pyrus</taxon>
    </lineage>
</organism>
<gene>
    <name evidence="2" type="ORF">D8674_035352</name>
</gene>